<feature type="region of interest" description="Disordered" evidence="1">
    <location>
        <begin position="56"/>
        <end position="80"/>
    </location>
</feature>
<keyword evidence="2" id="KW-0812">Transmembrane</keyword>
<keyword evidence="2" id="KW-0472">Membrane</keyword>
<proteinExistence type="predicted"/>
<keyword evidence="2" id="KW-1133">Transmembrane helix</keyword>
<sequence length="164" mass="19238">MNVKQLIHDIIPYYAYIILGIIVCIIIYKLYKNDSQNQGQYNNIETFESVLNKLNTKKGKGKNNNNSDNSDKSDNSDSKKNKIFNDYFKSKSSKFSNTGTTFDDLLKQTEKMDPDKYTLANMRKTISDYNNSFKKEKFKNNSKNTSESLEKFSLYKEKFFEIFK</sequence>
<feature type="transmembrane region" description="Helical" evidence="2">
    <location>
        <begin position="13"/>
        <end position="31"/>
    </location>
</feature>
<organism evidence="3">
    <name type="scientific">viral metagenome</name>
    <dbReference type="NCBI Taxonomy" id="1070528"/>
    <lineage>
        <taxon>unclassified sequences</taxon>
        <taxon>metagenomes</taxon>
        <taxon>organismal metagenomes</taxon>
    </lineage>
</organism>
<evidence type="ECO:0000256" key="2">
    <source>
        <dbReference type="SAM" id="Phobius"/>
    </source>
</evidence>
<feature type="compositionally biased region" description="Basic and acidic residues" evidence="1">
    <location>
        <begin position="69"/>
        <end position="80"/>
    </location>
</feature>
<dbReference type="AlphaFoldDB" id="A0A6C0EYL0"/>
<name>A0A6C0EYL0_9ZZZZ</name>
<dbReference type="EMBL" id="MN738978">
    <property type="protein sequence ID" value="QHT33781.1"/>
    <property type="molecule type" value="Genomic_DNA"/>
</dbReference>
<accession>A0A6C0EYL0</accession>
<evidence type="ECO:0000256" key="1">
    <source>
        <dbReference type="SAM" id="MobiDB-lite"/>
    </source>
</evidence>
<protein>
    <submittedName>
        <fullName evidence="3">Uncharacterized protein</fullName>
    </submittedName>
</protein>
<reference evidence="3" key="1">
    <citation type="journal article" date="2020" name="Nature">
        <title>Giant virus diversity and host interactions through global metagenomics.</title>
        <authorList>
            <person name="Schulz F."/>
            <person name="Roux S."/>
            <person name="Paez-Espino D."/>
            <person name="Jungbluth S."/>
            <person name="Walsh D.A."/>
            <person name="Denef V.J."/>
            <person name="McMahon K.D."/>
            <person name="Konstantinidis K.T."/>
            <person name="Eloe-Fadrosh E.A."/>
            <person name="Kyrpides N.C."/>
            <person name="Woyke T."/>
        </authorList>
    </citation>
    <scope>NUCLEOTIDE SEQUENCE</scope>
    <source>
        <strain evidence="3">GVMAG-M-3300009161-52</strain>
    </source>
</reference>
<evidence type="ECO:0000313" key="3">
    <source>
        <dbReference type="EMBL" id="QHT33781.1"/>
    </source>
</evidence>